<evidence type="ECO:0000313" key="2">
    <source>
        <dbReference type="Proteomes" id="UP000183832"/>
    </source>
</evidence>
<name>A0A1J1J9D9_9DIPT</name>
<dbReference type="Proteomes" id="UP000183832">
    <property type="component" value="Unassembled WGS sequence"/>
</dbReference>
<keyword evidence="2" id="KW-1185">Reference proteome</keyword>
<dbReference type="AlphaFoldDB" id="A0A1J1J9D9"/>
<gene>
    <name evidence="1" type="ORF">CLUMA_CG021561</name>
</gene>
<organism evidence="1 2">
    <name type="scientific">Clunio marinus</name>
    <dbReference type="NCBI Taxonomy" id="568069"/>
    <lineage>
        <taxon>Eukaryota</taxon>
        <taxon>Metazoa</taxon>
        <taxon>Ecdysozoa</taxon>
        <taxon>Arthropoda</taxon>
        <taxon>Hexapoda</taxon>
        <taxon>Insecta</taxon>
        <taxon>Pterygota</taxon>
        <taxon>Neoptera</taxon>
        <taxon>Endopterygota</taxon>
        <taxon>Diptera</taxon>
        <taxon>Nematocera</taxon>
        <taxon>Chironomoidea</taxon>
        <taxon>Chironomidae</taxon>
        <taxon>Clunio</taxon>
    </lineage>
</organism>
<accession>A0A1J1J9D9</accession>
<proteinExistence type="predicted"/>
<dbReference type="EMBL" id="CVRI01000075">
    <property type="protein sequence ID" value="CRL08666.1"/>
    <property type="molecule type" value="Genomic_DNA"/>
</dbReference>
<evidence type="ECO:0000313" key="1">
    <source>
        <dbReference type="EMBL" id="CRL08666.1"/>
    </source>
</evidence>
<protein>
    <submittedName>
        <fullName evidence="1">CLUMA_CG021561, isoform A</fullName>
    </submittedName>
</protein>
<sequence length="78" mass="9129">MKQFCMNKENVFYVTRLLNTSLYSNYATSLMCIEMDKIPTLTSFQLFKITKNTFNFLILSEMDGDHDGNEEIKCVNQL</sequence>
<reference evidence="1 2" key="1">
    <citation type="submission" date="2015-04" db="EMBL/GenBank/DDBJ databases">
        <authorList>
            <person name="Syromyatnikov M.Y."/>
            <person name="Popov V.N."/>
        </authorList>
    </citation>
    <scope>NUCLEOTIDE SEQUENCE [LARGE SCALE GENOMIC DNA]</scope>
</reference>